<evidence type="ECO:0000256" key="1">
    <source>
        <dbReference type="SAM" id="Phobius"/>
    </source>
</evidence>
<protein>
    <submittedName>
        <fullName evidence="2">Uncharacterized protein</fullName>
    </submittedName>
</protein>
<name>A0ABM5MD63_GEOTH</name>
<proteinExistence type="predicted"/>
<keyword evidence="3" id="KW-1185">Reference proteome</keyword>
<accession>A0ABM5MD63</accession>
<feature type="transmembrane region" description="Helical" evidence="1">
    <location>
        <begin position="12"/>
        <end position="34"/>
    </location>
</feature>
<keyword evidence="1" id="KW-1133">Transmembrane helix</keyword>
<gene>
    <name evidence="2" type="ORF">GTCCBUS3UF5_1770</name>
</gene>
<sequence>MGIMTKKEFFKLMVHAIILSIIVYTVYAIIGYGFGVDFFKFYKHQTSVGTTSDYFDFTPIVISFIVAFFYNRKENNDIHSNGEKVSE</sequence>
<keyword evidence="1" id="KW-0812">Transmembrane</keyword>
<evidence type="ECO:0000313" key="3">
    <source>
        <dbReference type="Proteomes" id="UP000005636"/>
    </source>
</evidence>
<keyword evidence="1" id="KW-0472">Membrane</keyword>
<dbReference type="EMBL" id="CP003125">
    <property type="protein sequence ID" value="AEV17506.1"/>
    <property type="molecule type" value="Genomic_DNA"/>
</dbReference>
<feature type="transmembrane region" description="Helical" evidence="1">
    <location>
        <begin position="54"/>
        <end position="71"/>
    </location>
</feature>
<evidence type="ECO:0000313" key="2">
    <source>
        <dbReference type="EMBL" id="AEV17506.1"/>
    </source>
</evidence>
<dbReference type="Proteomes" id="UP000005636">
    <property type="component" value="Chromosome"/>
</dbReference>
<organism evidence="2 3">
    <name type="scientific">Geobacillus thermoleovorans CCB_US3_UF5</name>
    <dbReference type="NCBI Taxonomy" id="1111068"/>
    <lineage>
        <taxon>Bacteria</taxon>
        <taxon>Bacillati</taxon>
        <taxon>Bacillota</taxon>
        <taxon>Bacilli</taxon>
        <taxon>Bacillales</taxon>
        <taxon>Anoxybacillaceae</taxon>
        <taxon>Geobacillus</taxon>
        <taxon>Geobacillus thermoleovorans group</taxon>
    </lineage>
</organism>
<reference evidence="2 3" key="1">
    <citation type="submission" date="2011-11" db="EMBL/GenBank/DDBJ databases">
        <title>Complete genome sequence of thermophilic Geobacillus thermoleovorans CCB_US3_UF5.</title>
        <authorList>
            <person name="Muhd Sakaff M.K.L."/>
            <person name="Abdul Rahman A.Y."/>
            <person name="Saito J.A."/>
            <person name="Hou S."/>
            <person name="Alam M."/>
        </authorList>
    </citation>
    <scope>NUCLEOTIDE SEQUENCE [LARGE SCALE GENOMIC DNA]</scope>
    <source>
        <strain evidence="2 3">CCB_US3_UF5</strain>
    </source>
</reference>